<dbReference type="Gene3D" id="3.30.565.10">
    <property type="entry name" value="Histidine kinase-like ATPase, C-terminal domain"/>
    <property type="match status" value="1"/>
</dbReference>
<comment type="caution">
    <text evidence="2">The sequence shown here is derived from an EMBL/GenBank/DDBJ whole genome shotgun (WGS) entry which is preliminary data.</text>
</comment>
<dbReference type="InterPro" id="IPR038973">
    <property type="entry name" value="MutL/Mlh/Pms-like"/>
</dbReference>
<proteinExistence type="inferred from homology"/>
<dbReference type="GO" id="GO:0016887">
    <property type="term" value="F:ATP hydrolysis activity"/>
    <property type="evidence" value="ECO:0007669"/>
    <property type="project" value="InterPro"/>
</dbReference>
<comment type="similarity">
    <text evidence="1">Belongs to the DNA mismatch repair MutL/HexB family.</text>
</comment>
<dbReference type="EMBL" id="AJWY01012932">
    <property type="protein sequence ID" value="EKC48548.1"/>
    <property type="molecule type" value="Genomic_DNA"/>
</dbReference>
<dbReference type="GO" id="GO:0006298">
    <property type="term" value="P:mismatch repair"/>
    <property type="evidence" value="ECO:0007669"/>
    <property type="project" value="InterPro"/>
</dbReference>
<dbReference type="PANTHER" id="PTHR10073:SF12">
    <property type="entry name" value="DNA MISMATCH REPAIR PROTEIN MLH1"/>
    <property type="match status" value="1"/>
</dbReference>
<dbReference type="AlphaFoldDB" id="K1RT29"/>
<dbReference type="GO" id="GO:0140664">
    <property type="term" value="F:ATP-dependent DNA damage sensor activity"/>
    <property type="evidence" value="ECO:0007669"/>
    <property type="project" value="InterPro"/>
</dbReference>
<dbReference type="GO" id="GO:0032300">
    <property type="term" value="C:mismatch repair complex"/>
    <property type="evidence" value="ECO:0007669"/>
    <property type="project" value="InterPro"/>
</dbReference>
<accession>K1RT29</accession>
<dbReference type="PANTHER" id="PTHR10073">
    <property type="entry name" value="DNA MISMATCH REPAIR PROTEIN MLH, PMS, MUTL"/>
    <property type="match status" value="1"/>
</dbReference>
<gene>
    <name evidence="2" type="ORF">LEA_18827</name>
</gene>
<dbReference type="InterPro" id="IPR036890">
    <property type="entry name" value="HATPase_C_sf"/>
</dbReference>
<protein>
    <submittedName>
        <fullName evidence="2">DNA mismatch repair protein MutL</fullName>
    </submittedName>
</protein>
<reference evidence="2" key="1">
    <citation type="journal article" date="2013" name="Environ. Microbiol.">
        <title>Microbiota from the distal guts of lean and obese adolescents exhibit partial functional redundancy besides clear differences in community structure.</title>
        <authorList>
            <person name="Ferrer M."/>
            <person name="Ruiz A."/>
            <person name="Lanza F."/>
            <person name="Haange S.B."/>
            <person name="Oberbach A."/>
            <person name="Till H."/>
            <person name="Bargiela R."/>
            <person name="Campoy C."/>
            <person name="Segura M.T."/>
            <person name="Richter M."/>
            <person name="von Bergen M."/>
            <person name="Seifert J."/>
            <person name="Suarez A."/>
        </authorList>
    </citation>
    <scope>NUCLEOTIDE SEQUENCE</scope>
</reference>
<sequence>MSDIIQLLPDSVANQIAAGEVIQRPASVIKELVENAVDAGARNIHVTVTDAGRTTSR</sequence>
<evidence type="ECO:0000313" key="2">
    <source>
        <dbReference type="EMBL" id="EKC48548.1"/>
    </source>
</evidence>
<dbReference type="SUPFAM" id="SSF55874">
    <property type="entry name" value="ATPase domain of HSP90 chaperone/DNA topoisomerase II/histidine kinase"/>
    <property type="match status" value="1"/>
</dbReference>
<evidence type="ECO:0000256" key="1">
    <source>
        <dbReference type="ARBA" id="ARBA00006082"/>
    </source>
</evidence>
<organism evidence="2">
    <name type="scientific">human gut metagenome</name>
    <dbReference type="NCBI Taxonomy" id="408170"/>
    <lineage>
        <taxon>unclassified sequences</taxon>
        <taxon>metagenomes</taxon>
        <taxon>organismal metagenomes</taxon>
    </lineage>
</organism>
<name>K1RT29_9ZZZZ</name>